<protein>
    <recommendedName>
        <fullName evidence="3">HAT C-terminal dimerisation domain-containing protein</fullName>
    </recommendedName>
</protein>
<dbReference type="VEuPathDB" id="FungiDB:H257_15065"/>
<accession>A0A418DUM0</accession>
<comment type="caution">
    <text evidence="1">The sequence shown here is derived from an EMBL/GenBank/DDBJ whole genome shotgun (WGS) entry which is preliminary data.</text>
</comment>
<dbReference type="PANTHER" id="PTHR40866">
    <property type="entry name" value="BED-TYPE DOMAIN-CONTAINING PROTEIN"/>
    <property type="match status" value="1"/>
</dbReference>
<organism evidence="1 2">
    <name type="scientific">Aphanomyces astaci</name>
    <name type="common">Crayfish plague agent</name>
    <dbReference type="NCBI Taxonomy" id="112090"/>
    <lineage>
        <taxon>Eukaryota</taxon>
        <taxon>Sar</taxon>
        <taxon>Stramenopiles</taxon>
        <taxon>Oomycota</taxon>
        <taxon>Saprolegniomycetes</taxon>
        <taxon>Saprolegniales</taxon>
        <taxon>Verrucalvaceae</taxon>
        <taxon>Aphanomyces</taxon>
    </lineage>
</organism>
<dbReference type="PANTHER" id="PTHR40866:SF1">
    <property type="entry name" value="BED-TYPE DOMAIN-CONTAINING PROTEIN"/>
    <property type="match status" value="1"/>
</dbReference>
<dbReference type="Proteomes" id="UP000285712">
    <property type="component" value="Unassembled WGS sequence"/>
</dbReference>
<name>A0A418DUM0_APHAT</name>
<reference evidence="1 2" key="1">
    <citation type="submission" date="2018-08" db="EMBL/GenBank/DDBJ databases">
        <title>Aphanomyces genome sequencing and annotation.</title>
        <authorList>
            <person name="Minardi D."/>
            <person name="Oidtmann B."/>
            <person name="Van Der Giezen M."/>
            <person name="Studholme D.J."/>
        </authorList>
    </citation>
    <scope>NUCLEOTIDE SEQUENCE [LARGE SCALE GENOMIC DNA]</scope>
    <source>
        <strain evidence="1 2">Sv</strain>
    </source>
</reference>
<dbReference type="EMBL" id="QUTG01001171">
    <property type="protein sequence ID" value="RHZ00197.1"/>
    <property type="molecule type" value="Genomic_DNA"/>
</dbReference>
<evidence type="ECO:0000313" key="2">
    <source>
        <dbReference type="Proteomes" id="UP000285712"/>
    </source>
</evidence>
<sequence>MLLGILSELESGTKDLQAEDVTILDARNLFVETILLYPDADKRLRPNTEIVVSPNFESAVTKVLNNATDQLSAVEREDVCGLQINYPAAQAPSGKPLNLSEQAKERKKTSHEEFKYLDCQFLRPTSYMCERFFSWAKLALTDQRRAMTSQNFEQPMFLKVNKLALGRVRSC</sequence>
<dbReference type="AlphaFoldDB" id="A0A418DUM0"/>
<proteinExistence type="predicted"/>
<gene>
    <name evidence="1" type="ORF">DYB35_011941</name>
</gene>
<evidence type="ECO:0000313" key="1">
    <source>
        <dbReference type="EMBL" id="RHZ00197.1"/>
    </source>
</evidence>
<evidence type="ECO:0008006" key="3">
    <source>
        <dbReference type="Google" id="ProtNLM"/>
    </source>
</evidence>